<proteinExistence type="predicted"/>
<dbReference type="EMBL" id="MGFH01000177">
    <property type="protein sequence ID" value="OGM03322.1"/>
    <property type="molecule type" value="Genomic_DNA"/>
</dbReference>
<gene>
    <name evidence="2" type="ORF">A2008_07340</name>
</gene>
<dbReference type="AlphaFoldDB" id="A0A1F7WKF3"/>
<accession>A0A1F7WKF3</accession>
<protein>
    <submittedName>
        <fullName evidence="2">Uncharacterized protein</fullName>
    </submittedName>
</protein>
<feature type="region of interest" description="Disordered" evidence="1">
    <location>
        <begin position="45"/>
        <end position="77"/>
    </location>
</feature>
<sequence length="1017" mass="114253">MKKRTLLIIFAFLFFIIITAGEVFAGADNLCPLPKEYKVKLESGGATNGEKDLADPGCRVGESLSKATTGEPKNGSTNASFVVDENANTKWSFRAHPGGVLPKDITGNDQTTSDWKKWEPLSSVYHKITDDMSPKCNKNMSTTATCYTYQGIEKHKWDGTHTWKVNKLFHVYHMDSPTKYGVGQIGYHVGKGESIDDNGGTNEGLGVFDFSYRVPSVPVWYAASSAITITWDWDSTKVEHEWKAHHVPCMNTSCPMCKCILCGHQPWSDCQEENTTNPLYQKTPDQVSCTKWYPDKFWSSQGITEPDAAKSRVQGSKYFDEQGIASSVYSVPDAKFEDDAAGKPVVVARATVRVKDIYNVAHVQIGTKDEKKVTLQAECGKKISEIADKEIVIRIVDNAAHSTKKTVVGNSENTCVDGDWDQTKFKVIFWYEMPLYQYASYIGDKWKDAGGIEKPLIEVAYAPMFVWKKHTLCNNLVEFFNAGDGSTSNTSKVYWYAPTCAERSEDQEYTGSTAGNTGLGNPTHVIYEKTIPVSKLFVSDDDLSNEDIMPWHYAVTSQGDGFGNPPYSKDVTNDLYGYSKDMNGGDIMAKFKYKPMDFTKGKGPLKYFVEVHDCSTKSTGGSKKGEEDKFDCSGGYFKDDKYEQGQLKYNPEVVKYVQYSSSSADVSAGAQIDPTQNPNQPALAEDYKDTPAADYDWKQNPVLTSNLNTDVDGGTEVVKNFQAWGRVEIKDTIKPNIGLKIIDTIRGSIRKVYKINDLTTLACYKDLSSGEGKNWALVDNDKHNYKIRDSAKTPRAPFSLNADSEKLWEFKDVQLLLNTSPNNGRIWEGKDFEGTFPDSMQDSLAPYGTAEDTKLEITHQDMRNDTKKSNFVTWYAHDNIDGQRVKKDSAQIKKEDWYKGLTSLDFDSDNEKTPEFPDDFISKGYSSWLIKDESYTDTSVFDQMYKNGNYFKYPDLSFNNPNRKWDGSALPNGDKEISLAYGVVDQAGNKRKLKLWMYVAPLDMKIITIEKTEKRTE</sequence>
<name>A0A1F7WKF3_9BACT</name>
<evidence type="ECO:0000313" key="3">
    <source>
        <dbReference type="Proteomes" id="UP000178735"/>
    </source>
</evidence>
<evidence type="ECO:0000313" key="2">
    <source>
        <dbReference type="EMBL" id="OGM03322.1"/>
    </source>
</evidence>
<comment type="caution">
    <text evidence="2">The sequence shown here is derived from an EMBL/GenBank/DDBJ whole genome shotgun (WGS) entry which is preliminary data.</text>
</comment>
<evidence type="ECO:0000256" key="1">
    <source>
        <dbReference type="SAM" id="MobiDB-lite"/>
    </source>
</evidence>
<dbReference type="STRING" id="1817813.A2008_07340"/>
<reference evidence="2 3" key="1">
    <citation type="journal article" date="2016" name="Nat. Commun.">
        <title>Thousands of microbial genomes shed light on interconnected biogeochemical processes in an aquifer system.</title>
        <authorList>
            <person name="Anantharaman K."/>
            <person name="Brown C.T."/>
            <person name="Hug L.A."/>
            <person name="Sharon I."/>
            <person name="Castelle C.J."/>
            <person name="Probst A.J."/>
            <person name="Thomas B.C."/>
            <person name="Singh A."/>
            <person name="Wilkins M.J."/>
            <person name="Karaoz U."/>
            <person name="Brodie E.L."/>
            <person name="Williams K.H."/>
            <person name="Hubbard S.S."/>
            <person name="Banfield J.F."/>
        </authorList>
    </citation>
    <scope>NUCLEOTIDE SEQUENCE [LARGE SCALE GENOMIC DNA]</scope>
</reference>
<dbReference type="Proteomes" id="UP000178735">
    <property type="component" value="Unassembled WGS sequence"/>
</dbReference>
<organism evidence="2 3">
    <name type="scientific">Candidatus Wallbacteria bacterium GWC2_49_35</name>
    <dbReference type="NCBI Taxonomy" id="1817813"/>
    <lineage>
        <taxon>Bacteria</taxon>
        <taxon>Candidatus Walliibacteriota</taxon>
    </lineage>
</organism>